<evidence type="ECO:0000256" key="4">
    <source>
        <dbReference type="PIRSR" id="PIRSR600407-2"/>
    </source>
</evidence>
<feature type="active site" description="Proton acceptor" evidence="3">
    <location>
        <position position="144"/>
    </location>
</feature>
<feature type="region of interest" description="Disordered" evidence="6">
    <location>
        <begin position="592"/>
        <end position="622"/>
    </location>
</feature>
<dbReference type="Gene3D" id="3.30.420.40">
    <property type="match status" value="1"/>
</dbReference>
<keyword evidence="7" id="KW-1133">Transmembrane helix</keyword>
<dbReference type="PANTHER" id="PTHR11782:SF121">
    <property type="entry name" value="NUCLEOSIDE-DIPHOSPHATASE MIG-23"/>
    <property type="match status" value="1"/>
</dbReference>
<dbReference type="GO" id="GO:0016020">
    <property type="term" value="C:membrane"/>
    <property type="evidence" value="ECO:0007669"/>
    <property type="project" value="TreeGrafter"/>
</dbReference>
<protein>
    <recommendedName>
        <fullName evidence="10">Golgi apyrase</fullName>
    </recommendedName>
</protein>
<dbReference type="GO" id="GO:0006256">
    <property type="term" value="P:UDP catabolic process"/>
    <property type="evidence" value="ECO:0007669"/>
    <property type="project" value="TreeGrafter"/>
</dbReference>
<evidence type="ECO:0000256" key="1">
    <source>
        <dbReference type="ARBA" id="ARBA00009283"/>
    </source>
</evidence>
<dbReference type="OrthoDB" id="6372431at2759"/>
<feature type="transmembrane region" description="Helical" evidence="7">
    <location>
        <begin position="503"/>
        <end position="520"/>
    </location>
</feature>
<feature type="region of interest" description="Disordered" evidence="6">
    <location>
        <begin position="646"/>
        <end position="667"/>
    </location>
</feature>
<name>A0A2C5ZJ44_9HYPO</name>
<reference evidence="8 9" key="1">
    <citation type="submission" date="2017-06" db="EMBL/GenBank/DDBJ databases">
        <title>Ant-infecting Ophiocordyceps genomes reveal a high diversity of potential behavioral manipulation genes and a possible major role for enterotoxins.</title>
        <authorList>
            <person name="De Bekker C."/>
            <person name="Evans H.C."/>
            <person name="Brachmann A."/>
            <person name="Hughes D.P."/>
        </authorList>
    </citation>
    <scope>NUCLEOTIDE SEQUENCE [LARGE SCALE GENOMIC DNA]</scope>
    <source>
        <strain evidence="8 9">Map16</strain>
    </source>
</reference>
<comment type="similarity">
    <text evidence="1 5">Belongs to the GDA1/CD39 NTPase family.</text>
</comment>
<dbReference type="GO" id="GO:0045134">
    <property type="term" value="F:UDP phosphatase activity"/>
    <property type="evidence" value="ECO:0007669"/>
    <property type="project" value="TreeGrafter"/>
</dbReference>
<keyword evidence="4" id="KW-0067">ATP-binding</keyword>
<dbReference type="GO" id="GO:0004382">
    <property type="term" value="F:GDP phosphatase activity"/>
    <property type="evidence" value="ECO:0007669"/>
    <property type="project" value="TreeGrafter"/>
</dbReference>
<keyword evidence="7" id="KW-0812">Transmembrane</keyword>
<evidence type="ECO:0000313" key="8">
    <source>
        <dbReference type="EMBL" id="PHH79444.1"/>
    </source>
</evidence>
<feature type="compositionally biased region" description="Basic and acidic residues" evidence="6">
    <location>
        <begin position="609"/>
        <end position="622"/>
    </location>
</feature>
<dbReference type="Pfam" id="PF01150">
    <property type="entry name" value="GDA1_CD39"/>
    <property type="match status" value="1"/>
</dbReference>
<dbReference type="AlphaFoldDB" id="A0A2C5ZJ44"/>
<dbReference type="Gene3D" id="3.30.420.150">
    <property type="entry name" value="Exopolyphosphatase. Domain 2"/>
    <property type="match status" value="1"/>
</dbReference>
<dbReference type="GO" id="GO:0005794">
    <property type="term" value="C:Golgi apparatus"/>
    <property type="evidence" value="ECO:0007669"/>
    <property type="project" value="TreeGrafter"/>
</dbReference>
<dbReference type="InterPro" id="IPR000407">
    <property type="entry name" value="GDA1_CD39_NTPase"/>
</dbReference>
<keyword evidence="9" id="KW-1185">Reference proteome</keyword>
<evidence type="ECO:0000256" key="7">
    <source>
        <dbReference type="SAM" id="Phobius"/>
    </source>
</evidence>
<dbReference type="PROSITE" id="PS01238">
    <property type="entry name" value="GDA1_CD39_NTPASE"/>
    <property type="match status" value="1"/>
</dbReference>
<accession>A0A2C5ZJ44</accession>
<dbReference type="PANTHER" id="PTHR11782">
    <property type="entry name" value="ADENOSINE/GUANOSINE DIPHOSPHATASE"/>
    <property type="match status" value="1"/>
</dbReference>
<keyword evidence="7" id="KW-0472">Membrane</keyword>
<dbReference type="CDD" id="cd24039">
    <property type="entry name" value="ASKHA_NBD_YND1-like"/>
    <property type="match status" value="1"/>
</dbReference>
<dbReference type="GO" id="GO:0005524">
    <property type="term" value="F:ATP binding"/>
    <property type="evidence" value="ECO:0007669"/>
    <property type="project" value="UniProtKB-KW"/>
</dbReference>
<keyword evidence="2 5" id="KW-0378">Hydrolase</keyword>
<evidence type="ECO:0000256" key="2">
    <source>
        <dbReference type="ARBA" id="ARBA00022801"/>
    </source>
</evidence>
<organism evidence="8 9">
    <name type="scientific">Ophiocordyceps camponoti-rufipedis</name>
    <dbReference type="NCBI Taxonomy" id="2004952"/>
    <lineage>
        <taxon>Eukaryota</taxon>
        <taxon>Fungi</taxon>
        <taxon>Dikarya</taxon>
        <taxon>Ascomycota</taxon>
        <taxon>Pezizomycotina</taxon>
        <taxon>Sordariomycetes</taxon>
        <taxon>Hypocreomycetidae</taxon>
        <taxon>Hypocreales</taxon>
        <taxon>Ophiocordycipitaceae</taxon>
        <taxon>Ophiocordyceps</taxon>
    </lineage>
</organism>
<evidence type="ECO:0000256" key="6">
    <source>
        <dbReference type="SAM" id="MobiDB-lite"/>
    </source>
</evidence>
<dbReference type="Proteomes" id="UP000226431">
    <property type="component" value="Unassembled WGS sequence"/>
</dbReference>
<feature type="binding site" evidence="4">
    <location>
        <begin position="181"/>
        <end position="185"/>
    </location>
    <ligand>
        <name>ATP</name>
        <dbReference type="ChEBI" id="CHEBI:30616"/>
    </ligand>
</feature>
<comment type="caution">
    <text evidence="8">The sequence shown here is derived from an EMBL/GenBank/DDBJ whole genome shotgun (WGS) entry which is preliminary data.</text>
</comment>
<dbReference type="GO" id="GO:0017111">
    <property type="term" value="F:ribonucleoside triphosphate phosphatase activity"/>
    <property type="evidence" value="ECO:0007669"/>
    <property type="project" value="TreeGrafter"/>
</dbReference>
<dbReference type="STRING" id="2004952.A0A2C5ZJ44"/>
<dbReference type="GO" id="GO:0046036">
    <property type="term" value="P:CTP metabolic process"/>
    <property type="evidence" value="ECO:0007669"/>
    <property type="project" value="TreeGrafter"/>
</dbReference>
<proteinExistence type="inferred from homology"/>
<evidence type="ECO:0000256" key="3">
    <source>
        <dbReference type="PIRSR" id="PIRSR600407-1"/>
    </source>
</evidence>
<evidence type="ECO:0008006" key="10">
    <source>
        <dbReference type="Google" id="ProtNLM"/>
    </source>
</evidence>
<sequence>MGKNSQYGVIIDAGSSGTRIYVYKWLNPSVAITRASAEDLASLPKLKLKSSKNIHPGVSVFADRPTSVGPEHLESLVSLALDQVPRSKIPETPIFLLATAGVRFLPDNAQSALLQEICHYFQTNTRFYLPDCKSHIQVISGETEGLYGWLAANYLLGGFDDSTKHDHGRDHHTYGFLDMGGASAQVAFAPNKTETEKHANDLKLVRMRRLDGTPLEYRVFTASWLGFGANKARSRYVESLVESYGSSAKEVPDPCLPKGLRTTLTGEPLANKRASHDQVLLGTGAFKECLLKTFPLLQKDAPCNHRPCLLNGQHAPAIDFDVNHFVGVSEYWHTTHGAFGKDYNEYDFAKYQDAVSEHCSRDWAGIEADLDDDHGHKAEKKAQTAREACFKACWIINMLHDGIGIPRDNLDGAIGANTTKNSVGKAIDPFRPIHKVGGVQVTWTLGKMVLYAAGQISPDPSSSLPVGFGSNVKAGVLPDDFERAGSDPLTLPASDDEHGAKDIVVLLVVVLLVLLAGYLLRKPEWRRRLCGTLPRRRQFGHGRKLPRGSSSFISKLFGRTPASYERIYDQGDESQLELGHIDADDYECSDTSYSPRLGNHQGPTTPRLNIDRFDDLRPPSEMDRNGLVIRTESCERLAPLQMLNAGRRSRVGSPTRLKSPLMTPLAD</sequence>
<evidence type="ECO:0000256" key="5">
    <source>
        <dbReference type="RuleBase" id="RU003833"/>
    </source>
</evidence>
<evidence type="ECO:0000313" key="9">
    <source>
        <dbReference type="Proteomes" id="UP000226431"/>
    </source>
</evidence>
<keyword evidence="4" id="KW-0547">Nucleotide-binding</keyword>
<gene>
    <name evidence="8" type="ORF">CDD80_4788</name>
</gene>
<dbReference type="EMBL" id="NJES01000045">
    <property type="protein sequence ID" value="PHH79444.1"/>
    <property type="molecule type" value="Genomic_DNA"/>
</dbReference>